<keyword evidence="8" id="KW-1185">Reference proteome</keyword>
<reference evidence="8" key="1">
    <citation type="submission" date="2022-06" db="EMBL/GenBank/DDBJ databases">
        <authorList>
            <person name="Berger JAMES D."/>
            <person name="Berger JAMES D."/>
        </authorList>
    </citation>
    <scope>NUCLEOTIDE SEQUENCE [LARGE SCALE GENOMIC DNA]</scope>
</reference>
<dbReference type="PANTHER" id="PTHR46138:SF1">
    <property type="entry name" value="PROTEIN DR1"/>
    <property type="match status" value="1"/>
</dbReference>
<keyword evidence="4" id="KW-0539">Nucleus</keyword>
<evidence type="ECO:0000256" key="6">
    <source>
        <dbReference type="ARBA" id="ARBA00032651"/>
    </source>
</evidence>
<dbReference type="GO" id="GO:0000122">
    <property type="term" value="P:negative regulation of transcription by RNA polymerase II"/>
    <property type="evidence" value="ECO:0007669"/>
    <property type="project" value="InterPro"/>
</dbReference>
<dbReference type="Pfam" id="PF00808">
    <property type="entry name" value="CBFD_NFYB_HMF"/>
    <property type="match status" value="1"/>
</dbReference>
<evidence type="ECO:0000256" key="4">
    <source>
        <dbReference type="ARBA" id="ARBA00023242"/>
    </source>
</evidence>
<proteinExistence type="inferred from homology"/>
<evidence type="ECO:0000256" key="2">
    <source>
        <dbReference type="ARBA" id="ARBA00009245"/>
    </source>
</evidence>
<accession>A0AA85JLG4</accession>
<dbReference type="CDD" id="cd22905">
    <property type="entry name" value="HFD_Dr1"/>
    <property type="match status" value="1"/>
</dbReference>
<dbReference type="InterPro" id="IPR042225">
    <property type="entry name" value="Ncb2"/>
</dbReference>
<dbReference type="GO" id="GO:0016251">
    <property type="term" value="F:RNA polymerase II general transcription initiation factor activity"/>
    <property type="evidence" value="ECO:0007669"/>
    <property type="project" value="TreeGrafter"/>
</dbReference>
<dbReference type="AlphaFoldDB" id="A0AA85JLG4"/>
<dbReference type="GO" id="GO:0051123">
    <property type="term" value="P:RNA polymerase II preinitiation complex assembly"/>
    <property type="evidence" value="ECO:0007669"/>
    <property type="project" value="TreeGrafter"/>
</dbReference>
<evidence type="ECO:0000256" key="3">
    <source>
        <dbReference type="ARBA" id="ARBA00018742"/>
    </source>
</evidence>
<dbReference type="InterPro" id="IPR003958">
    <property type="entry name" value="CBFA_NFYB_domain"/>
</dbReference>
<dbReference type="Proteomes" id="UP000050795">
    <property type="component" value="Unassembled WGS sequence"/>
</dbReference>
<dbReference type="GO" id="GO:0046982">
    <property type="term" value="F:protein heterodimerization activity"/>
    <property type="evidence" value="ECO:0007669"/>
    <property type="project" value="InterPro"/>
</dbReference>
<reference evidence="9" key="2">
    <citation type="submission" date="2023-11" db="UniProtKB">
        <authorList>
            <consortium name="WormBaseParasite"/>
        </authorList>
    </citation>
    <scope>IDENTIFICATION</scope>
</reference>
<organism evidence="8 9">
    <name type="scientific">Trichobilharzia regenti</name>
    <name type="common">Nasal bird schistosome</name>
    <dbReference type="NCBI Taxonomy" id="157069"/>
    <lineage>
        <taxon>Eukaryota</taxon>
        <taxon>Metazoa</taxon>
        <taxon>Spiralia</taxon>
        <taxon>Lophotrochozoa</taxon>
        <taxon>Platyhelminthes</taxon>
        <taxon>Trematoda</taxon>
        <taxon>Digenea</taxon>
        <taxon>Strigeidida</taxon>
        <taxon>Schistosomatoidea</taxon>
        <taxon>Schistosomatidae</taxon>
        <taxon>Trichobilharzia</taxon>
    </lineage>
</organism>
<evidence type="ECO:0000313" key="9">
    <source>
        <dbReference type="WBParaSite" id="TREG1_28380.1"/>
    </source>
</evidence>
<comment type="similarity">
    <text evidence="2">Belongs to the NC2 beta/DR1 family.</text>
</comment>
<evidence type="ECO:0000259" key="7">
    <source>
        <dbReference type="Pfam" id="PF00808"/>
    </source>
</evidence>
<dbReference type="WBParaSite" id="TREG1_28380.1">
    <property type="protein sequence ID" value="TREG1_28380.1"/>
    <property type="gene ID" value="TREG1_28380"/>
</dbReference>
<name>A0AA85JLG4_TRIRE</name>
<dbReference type="GO" id="GO:0017054">
    <property type="term" value="C:negative cofactor 2 complex"/>
    <property type="evidence" value="ECO:0007669"/>
    <property type="project" value="InterPro"/>
</dbReference>
<evidence type="ECO:0000256" key="5">
    <source>
        <dbReference type="ARBA" id="ARBA00030451"/>
    </source>
</evidence>
<feature type="domain" description="Transcription factor CBF/NF-Y/archaeal histone" evidence="7">
    <location>
        <begin position="19"/>
        <end position="79"/>
    </location>
</feature>
<dbReference type="Gene3D" id="1.10.20.10">
    <property type="entry name" value="Histone, subunit A"/>
    <property type="match status" value="1"/>
</dbReference>
<comment type="subcellular location">
    <subcellularLocation>
        <location evidence="1">Nucleus</location>
    </subcellularLocation>
</comment>
<dbReference type="InterPro" id="IPR009072">
    <property type="entry name" value="Histone-fold"/>
</dbReference>
<protein>
    <recommendedName>
        <fullName evidence="3">Protein Dr1</fullName>
    </recommendedName>
    <alternativeName>
        <fullName evidence="6">Down-regulator of transcription 1</fullName>
    </alternativeName>
    <alternativeName>
        <fullName evidence="5">Negative cofactor 2-beta</fullName>
    </alternativeName>
</protein>
<evidence type="ECO:0000256" key="1">
    <source>
        <dbReference type="ARBA" id="ARBA00004123"/>
    </source>
</evidence>
<dbReference type="SUPFAM" id="SSF47113">
    <property type="entry name" value="Histone-fold"/>
    <property type="match status" value="1"/>
</dbReference>
<dbReference type="PANTHER" id="PTHR46138">
    <property type="entry name" value="PROTEIN DR1"/>
    <property type="match status" value="1"/>
</dbReference>
<dbReference type="GO" id="GO:0017025">
    <property type="term" value="F:TBP-class protein binding"/>
    <property type="evidence" value="ECO:0007669"/>
    <property type="project" value="TreeGrafter"/>
</dbReference>
<sequence length="216" mass="24035">MSPYSDDDDFPSKEEDEVSIPRASLNKFVKEIVPDARLTTETRDLLLNCCHVFIHKLATEANIACSKANKKTISPQHILEGLDAMNLSSYKEHVELACQEAKEEIKGRKMLSASYRFKHQDSEELERLAKEQQEIFEQARADFIGERLDRGDLLVASNYAALDFGNYVTGPSQIPSCSDVNSRGVTTNESSTLPTATGSRRILGAAVIGDDDNYDE</sequence>
<evidence type="ECO:0000313" key="8">
    <source>
        <dbReference type="Proteomes" id="UP000050795"/>
    </source>
</evidence>